<keyword evidence="7 9" id="KW-0472">Membrane</keyword>
<dbReference type="GO" id="GO:0005886">
    <property type="term" value="C:plasma membrane"/>
    <property type="evidence" value="ECO:0007669"/>
    <property type="project" value="UniProtKB-SubCell"/>
</dbReference>
<evidence type="ECO:0000256" key="5">
    <source>
        <dbReference type="ARBA" id="ARBA00022692"/>
    </source>
</evidence>
<evidence type="ECO:0000313" key="10">
    <source>
        <dbReference type="EMBL" id="MCD2492174.1"/>
    </source>
</evidence>
<feature type="transmembrane region" description="Helical" evidence="9">
    <location>
        <begin position="280"/>
        <end position="298"/>
    </location>
</feature>
<feature type="transmembrane region" description="Helical" evidence="9">
    <location>
        <begin position="51"/>
        <end position="70"/>
    </location>
</feature>
<accession>A0AAP2W9V6</accession>
<proteinExistence type="predicted"/>
<evidence type="ECO:0000256" key="1">
    <source>
        <dbReference type="ARBA" id="ARBA00004651"/>
    </source>
</evidence>
<keyword evidence="2" id="KW-0813">Transport</keyword>
<evidence type="ECO:0000256" key="8">
    <source>
        <dbReference type="ARBA" id="ARBA00039381"/>
    </source>
</evidence>
<dbReference type="RefSeq" id="WP_231062089.1">
    <property type="nucleotide sequence ID" value="NZ_JAJNOR010000003.1"/>
</dbReference>
<feature type="transmembrane region" description="Helical" evidence="9">
    <location>
        <begin position="226"/>
        <end position="245"/>
    </location>
</feature>
<dbReference type="GO" id="GO:0022857">
    <property type="term" value="F:transmembrane transporter activity"/>
    <property type="evidence" value="ECO:0007669"/>
    <property type="project" value="InterPro"/>
</dbReference>
<feature type="transmembrane region" description="Helical" evidence="9">
    <location>
        <begin position="173"/>
        <end position="195"/>
    </location>
</feature>
<comment type="caution">
    <text evidence="10">The sequence shown here is derived from an EMBL/GenBank/DDBJ whole genome shotgun (WGS) entry which is preliminary data.</text>
</comment>
<keyword evidence="4" id="KW-0997">Cell inner membrane</keyword>
<dbReference type="CDD" id="cd06579">
    <property type="entry name" value="TM_PBP1_transp_AraH_like"/>
    <property type="match status" value="1"/>
</dbReference>
<evidence type="ECO:0000256" key="4">
    <source>
        <dbReference type="ARBA" id="ARBA00022519"/>
    </source>
</evidence>
<feature type="transmembrane region" description="Helical" evidence="9">
    <location>
        <begin position="100"/>
        <end position="122"/>
    </location>
</feature>
<protein>
    <recommendedName>
        <fullName evidence="8">Autoinducer 2 import system permease protein LsrD</fullName>
    </recommendedName>
</protein>
<evidence type="ECO:0000256" key="7">
    <source>
        <dbReference type="ARBA" id="ARBA00023136"/>
    </source>
</evidence>
<feature type="transmembrane region" description="Helical" evidence="9">
    <location>
        <begin position="21"/>
        <end position="45"/>
    </location>
</feature>
<dbReference type="Pfam" id="PF02653">
    <property type="entry name" value="BPD_transp_2"/>
    <property type="match status" value="1"/>
</dbReference>
<keyword evidence="3" id="KW-1003">Cell membrane</keyword>
<reference evidence="10 11" key="1">
    <citation type="submission" date="2021-11" db="EMBL/GenBank/DDBJ databases">
        <title>Lacrimispora sp. nov. NSJ-141 isolated from human feces.</title>
        <authorList>
            <person name="Abdugheni R."/>
        </authorList>
    </citation>
    <scope>NUCLEOTIDE SEQUENCE [LARGE SCALE GENOMIC DNA]</scope>
    <source>
        <strain evidence="10 11">NSJ-141</strain>
    </source>
</reference>
<dbReference type="AlphaFoldDB" id="A0AAP2W9V6"/>
<evidence type="ECO:0000256" key="3">
    <source>
        <dbReference type="ARBA" id="ARBA00022475"/>
    </source>
</evidence>
<comment type="subcellular location">
    <subcellularLocation>
        <location evidence="1">Cell membrane</location>
        <topology evidence="1">Multi-pass membrane protein</topology>
    </subcellularLocation>
</comment>
<dbReference type="InterPro" id="IPR001851">
    <property type="entry name" value="ABC_transp_permease"/>
</dbReference>
<dbReference type="EMBL" id="JAJNOR010000003">
    <property type="protein sequence ID" value="MCD2492174.1"/>
    <property type="molecule type" value="Genomic_DNA"/>
</dbReference>
<organism evidence="10 11">
    <name type="scientific">Lientehia hominis</name>
    <dbReference type="NCBI Taxonomy" id="2897778"/>
    <lineage>
        <taxon>Bacteria</taxon>
        <taxon>Bacillati</taxon>
        <taxon>Bacillota</taxon>
        <taxon>Clostridia</taxon>
        <taxon>Lachnospirales</taxon>
        <taxon>Lachnospiraceae</taxon>
        <taxon>Lientehia</taxon>
    </lineage>
</organism>
<feature type="transmembrane region" description="Helical" evidence="9">
    <location>
        <begin position="257"/>
        <end position="273"/>
    </location>
</feature>
<feature type="transmembrane region" description="Helical" evidence="9">
    <location>
        <begin position="304"/>
        <end position="321"/>
    </location>
</feature>
<evidence type="ECO:0000313" key="11">
    <source>
        <dbReference type="Proteomes" id="UP001299265"/>
    </source>
</evidence>
<keyword evidence="6 9" id="KW-1133">Transmembrane helix</keyword>
<feature type="transmembrane region" description="Helical" evidence="9">
    <location>
        <begin position="129"/>
        <end position="147"/>
    </location>
</feature>
<evidence type="ECO:0000256" key="6">
    <source>
        <dbReference type="ARBA" id="ARBA00022989"/>
    </source>
</evidence>
<sequence length="325" mass="35007">MEKSSERKIPLSEFLDFLRGKGTIVVLILMIVFSSILFGNTFLSWSNLSNVMRQVSWFGIAAIGVNLCIISGGRDVSVGYTAMLTGMVFSWCITKAGMNLWLALLLSLCVGPAVGLINGFIIAKLHVRAMIATLSTGWIFCSLGLIINNDATIYIAGSTKNIELFYSISRSNLFGFLPTPFAVFLVCVFGFWIMASKTKLGRVIYAIGGDQESAAMMGMNVKKTQLITHLICSILACIAGLFLVARTGVGDPASCSQWGFTLMAAVVIGGTRMRGGLGDLRGIIVGVLIYGLLSNILSMAGLSLYWQNLITGLVLLLAILSQRRS</sequence>
<name>A0AAP2W9V6_9FIRM</name>
<dbReference type="Proteomes" id="UP001299265">
    <property type="component" value="Unassembled WGS sequence"/>
</dbReference>
<keyword evidence="5 9" id="KW-0812">Transmembrane</keyword>
<evidence type="ECO:0000256" key="9">
    <source>
        <dbReference type="SAM" id="Phobius"/>
    </source>
</evidence>
<keyword evidence="11" id="KW-1185">Reference proteome</keyword>
<dbReference type="PANTHER" id="PTHR32196:SF71">
    <property type="entry name" value="AUTOINDUCER 2 IMPORT SYSTEM PERMEASE PROTEIN LSRD"/>
    <property type="match status" value="1"/>
</dbReference>
<evidence type="ECO:0000256" key="2">
    <source>
        <dbReference type="ARBA" id="ARBA00022448"/>
    </source>
</evidence>
<dbReference type="PANTHER" id="PTHR32196">
    <property type="entry name" value="ABC TRANSPORTER PERMEASE PROTEIN YPHD-RELATED-RELATED"/>
    <property type="match status" value="1"/>
</dbReference>
<gene>
    <name evidence="10" type="ORF">LQE92_05970</name>
</gene>